<evidence type="ECO:0008006" key="3">
    <source>
        <dbReference type="Google" id="ProtNLM"/>
    </source>
</evidence>
<dbReference type="EMBL" id="LBXO01000005">
    <property type="protein sequence ID" value="KKR33634.1"/>
    <property type="molecule type" value="Genomic_DNA"/>
</dbReference>
<accession>A0A0G0PZY5</accession>
<dbReference type="Gene3D" id="1.10.3210.10">
    <property type="entry name" value="Hypothetical protein af1432"/>
    <property type="match status" value="1"/>
</dbReference>
<organism evidence="1 2">
    <name type="scientific">Candidatus Falkowbacteria bacterium GW2011_GWF2_39_8</name>
    <dbReference type="NCBI Taxonomy" id="1618642"/>
    <lineage>
        <taxon>Bacteria</taxon>
        <taxon>Candidatus Falkowiibacteriota</taxon>
    </lineage>
</organism>
<dbReference type="InterPro" id="IPR025255">
    <property type="entry name" value="DUF4202"/>
</dbReference>
<dbReference type="AlphaFoldDB" id="A0A0G0PZY5"/>
<dbReference type="Proteomes" id="UP000034137">
    <property type="component" value="Unassembled WGS sequence"/>
</dbReference>
<proteinExistence type="predicted"/>
<dbReference type="SUPFAM" id="SSF109604">
    <property type="entry name" value="HD-domain/PDEase-like"/>
    <property type="match status" value="1"/>
</dbReference>
<name>A0A0G0PZY5_9BACT</name>
<dbReference type="Pfam" id="PF13875">
    <property type="entry name" value="DUF4202"/>
    <property type="match status" value="1"/>
</dbReference>
<sequence length="179" mass="20816">MNLYQKIEQFVTDAFTKANKPTDVFHAQRTVHWIKELKPDADEALLIAGLAHDIDRAFNGDWKRGSFDPDFLRKHQDLSAIEVEKFMKEENASKELVEKVKNLIANHEVGGDEEQNVLCDADCLAYFEEKAMRWAILAKHEGKEGEMIEKIKYYFSRFKSEKAKAIARPFYDNVINFLK</sequence>
<evidence type="ECO:0000313" key="1">
    <source>
        <dbReference type="EMBL" id="KKR33634.1"/>
    </source>
</evidence>
<evidence type="ECO:0000313" key="2">
    <source>
        <dbReference type="Proteomes" id="UP000034137"/>
    </source>
</evidence>
<protein>
    <recommendedName>
        <fullName evidence="3">HD domain-containing protein</fullName>
    </recommendedName>
</protein>
<comment type="caution">
    <text evidence="1">The sequence shown here is derived from an EMBL/GenBank/DDBJ whole genome shotgun (WGS) entry which is preliminary data.</text>
</comment>
<gene>
    <name evidence="1" type="ORF">UT64_C0005G0014</name>
</gene>
<reference evidence="1 2" key="1">
    <citation type="journal article" date="2015" name="Nature">
        <title>rRNA introns, odd ribosomes, and small enigmatic genomes across a large radiation of phyla.</title>
        <authorList>
            <person name="Brown C.T."/>
            <person name="Hug L.A."/>
            <person name="Thomas B.C."/>
            <person name="Sharon I."/>
            <person name="Castelle C.J."/>
            <person name="Singh A."/>
            <person name="Wilkins M.J."/>
            <person name="Williams K.H."/>
            <person name="Banfield J.F."/>
        </authorList>
    </citation>
    <scope>NUCLEOTIDE SEQUENCE [LARGE SCALE GENOMIC DNA]</scope>
</reference>